<dbReference type="Pfam" id="PF07690">
    <property type="entry name" value="MFS_1"/>
    <property type="match status" value="1"/>
</dbReference>
<dbReference type="InterPro" id="IPR036259">
    <property type="entry name" value="MFS_trans_sf"/>
</dbReference>
<proteinExistence type="predicted"/>
<evidence type="ECO:0000313" key="7">
    <source>
        <dbReference type="EMBL" id="GIG93106.1"/>
    </source>
</evidence>
<feature type="transmembrane region" description="Helical" evidence="5">
    <location>
        <begin position="163"/>
        <end position="186"/>
    </location>
</feature>
<dbReference type="InterPro" id="IPR020846">
    <property type="entry name" value="MFS_dom"/>
</dbReference>
<keyword evidence="8" id="KW-1185">Reference proteome</keyword>
<feature type="transmembrane region" description="Helical" evidence="5">
    <location>
        <begin position="129"/>
        <end position="151"/>
    </location>
</feature>
<evidence type="ECO:0000256" key="3">
    <source>
        <dbReference type="ARBA" id="ARBA00022989"/>
    </source>
</evidence>
<dbReference type="InterPro" id="IPR011701">
    <property type="entry name" value="MFS"/>
</dbReference>
<name>A0ABQ4EFR2_9ACTN</name>
<organism evidence="7 8">
    <name type="scientific">Plantactinospora endophytica</name>
    <dbReference type="NCBI Taxonomy" id="673535"/>
    <lineage>
        <taxon>Bacteria</taxon>
        <taxon>Bacillati</taxon>
        <taxon>Actinomycetota</taxon>
        <taxon>Actinomycetes</taxon>
        <taxon>Micromonosporales</taxon>
        <taxon>Micromonosporaceae</taxon>
        <taxon>Plantactinospora</taxon>
    </lineage>
</organism>
<reference evidence="7 8" key="1">
    <citation type="submission" date="2021-01" db="EMBL/GenBank/DDBJ databases">
        <title>Whole genome shotgun sequence of Plantactinospora endophytica NBRC 110450.</title>
        <authorList>
            <person name="Komaki H."/>
            <person name="Tamura T."/>
        </authorList>
    </citation>
    <scope>NUCLEOTIDE SEQUENCE [LARGE SCALE GENOMIC DNA]</scope>
    <source>
        <strain evidence="7 8">NBRC 110450</strain>
    </source>
</reference>
<protein>
    <recommendedName>
        <fullName evidence="6">Major facilitator superfamily (MFS) profile domain-containing protein</fullName>
    </recommendedName>
</protein>
<comment type="caution">
    <text evidence="7">The sequence shown here is derived from an EMBL/GenBank/DDBJ whole genome shotgun (WGS) entry which is preliminary data.</text>
</comment>
<sequence>MTSSSRTRTLPRVTPPSPGAAGQVPWYGPLPGVRPAWLLIGPVLAASLGAFLLTLTVGPEGAAIQRDLQLPTLGILWMFVAFLLPAALAVPVGALVGRRWPIAVALPAIVLLVPGSLLIALAPGSGSLLLGRAVTGFGAGLAWGVTAVLVVPLRARRGWAVPLAAGAVVLGLVLGPVIGALLARFLGWRLPFMLAVLFGVVALLVTAVSGIVVLTRSASPPAQPPAAPSA</sequence>
<dbReference type="SUPFAM" id="SSF103473">
    <property type="entry name" value="MFS general substrate transporter"/>
    <property type="match status" value="1"/>
</dbReference>
<keyword evidence="2 5" id="KW-0812">Transmembrane</keyword>
<feature type="transmembrane region" description="Helical" evidence="5">
    <location>
        <begin position="192"/>
        <end position="214"/>
    </location>
</feature>
<feature type="transmembrane region" description="Helical" evidence="5">
    <location>
        <begin position="75"/>
        <end position="96"/>
    </location>
</feature>
<feature type="domain" description="Major facilitator superfamily (MFS) profile" evidence="6">
    <location>
        <begin position="38"/>
        <end position="230"/>
    </location>
</feature>
<evidence type="ECO:0000259" key="6">
    <source>
        <dbReference type="PROSITE" id="PS50850"/>
    </source>
</evidence>
<accession>A0ABQ4EFR2</accession>
<feature type="transmembrane region" description="Helical" evidence="5">
    <location>
        <begin position="36"/>
        <end position="55"/>
    </location>
</feature>
<dbReference type="PROSITE" id="PS50850">
    <property type="entry name" value="MFS"/>
    <property type="match status" value="1"/>
</dbReference>
<comment type="subcellular location">
    <subcellularLocation>
        <location evidence="1">Cell membrane</location>
        <topology evidence="1">Multi-pass membrane protein</topology>
    </subcellularLocation>
</comment>
<feature type="transmembrane region" description="Helical" evidence="5">
    <location>
        <begin position="103"/>
        <end position="123"/>
    </location>
</feature>
<keyword evidence="4 5" id="KW-0472">Membrane</keyword>
<dbReference type="PANTHER" id="PTHR23501">
    <property type="entry name" value="MAJOR FACILITATOR SUPERFAMILY"/>
    <property type="match status" value="1"/>
</dbReference>
<dbReference type="Gene3D" id="1.20.1250.20">
    <property type="entry name" value="MFS general substrate transporter like domains"/>
    <property type="match status" value="1"/>
</dbReference>
<dbReference type="EMBL" id="BONW01000051">
    <property type="protein sequence ID" value="GIG93106.1"/>
    <property type="molecule type" value="Genomic_DNA"/>
</dbReference>
<evidence type="ECO:0000256" key="2">
    <source>
        <dbReference type="ARBA" id="ARBA00022692"/>
    </source>
</evidence>
<evidence type="ECO:0000256" key="1">
    <source>
        <dbReference type="ARBA" id="ARBA00004651"/>
    </source>
</evidence>
<dbReference type="Proteomes" id="UP000646749">
    <property type="component" value="Unassembled WGS sequence"/>
</dbReference>
<evidence type="ECO:0000256" key="4">
    <source>
        <dbReference type="ARBA" id="ARBA00023136"/>
    </source>
</evidence>
<gene>
    <name evidence="7" type="ORF">Pen02_80420</name>
</gene>
<evidence type="ECO:0000256" key="5">
    <source>
        <dbReference type="SAM" id="Phobius"/>
    </source>
</evidence>
<keyword evidence="3 5" id="KW-1133">Transmembrane helix</keyword>
<evidence type="ECO:0000313" key="8">
    <source>
        <dbReference type="Proteomes" id="UP000646749"/>
    </source>
</evidence>